<protein>
    <submittedName>
        <fullName evidence="2">Uncharacterized protein</fullName>
    </submittedName>
</protein>
<evidence type="ECO:0000256" key="1">
    <source>
        <dbReference type="SAM" id="SignalP"/>
    </source>
</evidence>
<feature type="non-terminal residue" evidence="2">
    <location>
        <position position="1"/>
    </location>
</feature>
<reference evidence="2 3" key="1">
    <citation type="submission" date="2018-02" db="EMBL/GenBank/DDBJ databases">
        <title>The genomes of Aspergillus section Nigri reveals drivers in fungal speciation.</title>
        <authorList>
            <consortium name="DOE Joint Genome Institute"/>
            <person name="Vesth T.C."/>
            <person name="Nybo J."/>
            <person name="Theobald S."/>
            <person name="Brandl J."/>
            <person name="Frisvad J.C."/>
            <person name="Nielsen K.F."/>
            <person name="Lyhne E.K."/>
            <person name="Kogle M.E."/>
            <person name="Kuo A."/>
            <person name="Riley R."/>
            <person name="Clum A."/>
            <person name="Nolan M."/>
            <person name="Lipzen A."/>
            <person name="Salamov A."/>
            <person name="Henrissat B."/>
            <person name="Wiebenga A."/>
            <person name="De vries R.P."/>
            <person name="Grigoriev I.V."/>
            <person name="Mortensen U.H."/>
            <person name="Andersen M.R."/>
            <person name="Baker S.E."/>
        </authorList>
    </citation>
    <scope>NUCLEOTIDE SEQUENCE [LARGE SCALE GENOMIC DNA]</scope>
    <source>
        <strain evidence="2 3">CBS 707.79</strain>
    </source>
</reference>
<dbReference type="Proteomes" id="UP000247810">
    <property type="component" value="Unassembled WGS sequence"/>
</dbReference>
<feature type="signal peptide" evidence="1">
    <location>
        <begin position="1"/>
        <end position="21"/>
    </location>
</feature>
<dbReference type="EMBL" id="KZ826014">
    <property type="protein sequence ID" value="PYH89741.1"/>
    <property type="molecule type" value="Genomic_DNA"/>
</dbReference>
<accession>A0A319CYR4</accession>
<feature type="chain" id="PRO_5016246041" evidence="1">
    <location>
        <begin position="22"/>
        <end position="237"/>
    </location>
</feature>
<organism evidence="2 3">
    <name type="scientific">Aspergillus ellipticus CBS 707.79</name>
    <dbReference type="NCBI Taxonomy" id="1448320"/>
    <lineage>
        <taxon>Eukaryota</taxon>
        <taxon>Fungi</taxon>
        <taxon>Dikarya</taxon>
        <taxon>Ascomycota</taxon>
        <taxon>Pezizomycotina</taxon>
        <taxon>Eurotiomycetes</taxon>
        <taxon>Eurotiomycetidae</taxon>
        <taxon>Eurotiales</taxon>
        <taxon>Aspergillaceae</taxon>
        <taxon>Aspergillus</taxon>
        <taxon>Aspergillus subgen. Circumdati</taxon>
    </lineage>
</organism>
<evidence type="ECO:0000313" key="3">
    <source>
        <dbReference type="Proteomes" id="UP000247810"/>
    </source>
</evidence>
<sequence>NYTSITKLLILLYIHLHQADGHPLSHYRESPSPQLPAFILDPAITPSTTNAEAQVLVSDNLPAPYYLETAEFRGMAITRVGTVVFPRIDAREIVVIDNNSLSDGYLLLVNFAPNGRANHQVRIRPFRLAPLMMLRYGLGHQWSEIIPERPEAQPWANPPYYGYNTSMDLRRPLLQIMDRLSQEGGLWPMNDYSTEMWATEFERFAPGYLACEHQGRVHEYSWERLVDVLDDRFITYD</sequence>
<name>A0A319CYR4_9EURO</name>
<keyword evidence="1" id="KW-0732">Signal</keyword>
<evidence type="ECO:0000313" key="2">
    <source>
        <dbReference type="EMBL" id="PYH89741.1"/>
    </source>
</evidence>
<proteinExistence type="predicted"/>
<dbReference type="OrthoDB" id="4393854at2759"/>
<gene>
    <name evidence="2" type="ORF">BO71DRAFT_336019</name>
</gene>
<dbReference type="STRING" id="1448320.A0A319CYR4"/>
<keyword evidence="3" id="KW-1185">Reference proteome</keyword>
<dbReference type="VEuPathDB" id="FungiDB:BO71DRAFT_336019"/>
<dbReference type="AlphaFoldDB" id="A0A319CYR4"/>